<feature type="compositionally biased region" description="Basic and acidic residues" evidence="22">
    <location>
        <begin position="111"/>
        <end position="131"/>
    </location>
</feature>
<keyword evidence="13" id="KW-0418">Kinase</keyword>
<feature type="region of interest" description="Disordered" evidence="22">
    <location>
        <begin position="277"/>
        <end position="542"/>
    </location>
</feature>
<keyword evidence="11" id="KW-0677">Repeat</keyword>
<feature type="compositionally biased region" description="Acidic residues" evidence="22">
    <location>
        <begin position="1141"/>
        <end position="1165"/>
    </location>
</feature>
<reference evidence="24" key="1">
    <citation type="submission" date="2020-03" db="EMBL/GenBank/DDBJ databases">
        <authorList>
            <person name="Weist P."/>
        </authorList>
    </citation>
    <scope>NUCLEOTIDE SEQUENCE</scope>
</reference>
<dbReference type="PANTHER" id="PTHR35971">
    <property type="entry name" value="SI:DKEY-31G6.6"/>
    <property type="match status" value="1"/>
</dbReference>
<dbReference type="PROSITE" id="PS50835">
    <property type="entry name" value="IG_LIKE"/>
    <property type="match status" value="4"/>
</dbReference>
<feature type="compositionally biased region" description="Basic and acidic residues" evidence="22">
    <location>
        <begin position="614"/>
        <end position="638"/>
    </location>
</feature>
<feature type="compositionally biased region" description="Basic and acidic residues" evidence="22">
    <location>
        <begin position="1195"/>
        <end position="1207"/>
    </location>
</feature>
<feature type="compositionally biased region" description="Basic and acidic residues" evidence="22">
    <location>
        <begin position="174"/>
        <end position="203"/>
    </location>
</feature>
<keyword evidence="15" id="KW-0460">Magnesium</keyword>
<comment type="catalytic activity">
    <reaction evidence="21">
        <text>L-seryl-[protein] + ATP = O-phospho-L-seryl-[protein] + ADP + H(+)</text>
        <dbReference type="Rhea" id="RHEA:17989"/>
        <dbReference type="Rhea" id="RHEA-COMP:9863"/>
        <dbReference type="Rhea" id="RHEA-COMP:11604"/>
        <dbReference type="ChEBI" id="CHEBI:15378"/>
        <dbReference type="ChEBI" id="CHEBI:29999"/>
        <dbReference type="ChEBI" id="CHEBI:30616"/>
        <dbReference type="ChEBI" id="CHEBI:83421"/>
        <dbReference type="ChEBI" id="CHEBI:456216"/>
        <dbReference type="EC" id="2.7.11.1"/>
    </reaction>
</comment>
<feature type="region of interest" description="Disordered" evidence="22">
    <location>
        <begin position="1098"/>
        <end position="1245"/>
    </location>
</feature>
<keyword evidence="19" id="KW-0393">Immunoglobulin domain</keyword>
<dbReference type="FunFam" id="2.60.40.10:FF:000148">
    <property type="entry name" value="titin isoform X1"/>
    <property type="match status" value="5"/>
</dbReference>
<dbReference type="Proteomes" id="UP001153269">
    <property type="component" value="Unassembled WGS sequence"/>
</dbReference>
<dbReference type="SMART" id="SM00409">
    <property type="entry name" value="IG"/>
    <property type="match status" value="11"/>
</dbReference>
<evidence type="ECO:0000256" key="10">
    <source>
        <dbReference type="ARBA" id="ARBA00022723"/>
    </source>
</evidence>
<keyword evidence="6" id="KW-0963">Cytoplasm</keyword>
<feature type="compositionally biased region" description="Basic and acidic residues" evidence="22">
    <location>
        <begin position="517"/>
        <end position="534"/>
    </location>
</feature>
<feature type="compositionally biased region" description="Basic and acidic residues" evidence="22">
    <location>
        <begin position="931"/>
        <end position="994"/>
    </location>
</feature>
<dbReference type="InterPro" id="IPR013783">
    <property type="entry name" value="Ig-like_fold"/>
</dbReference>
<feature type="compositionally biased region" description="Basic and acidic residues" evidence="22">
    <location>
        <begin position="1010"/>
        <end position="1020"/>
    </location>
</feature>
<comment type="subcellular location">
    <subcellularLocation>
        <location evidence="3">Cytoplasm</location>
    </subcellularLocation>
    <subcellularLocation>
        <location evidence="2">Nucleus</location>
    </subcellularLocation>
</comment>
<evidence type="ECO:0000313" key="24">
    <source>
        <dbReference type="EMBL" id="CAB1414344.1"/>
    </source>
</evidence>
<feature type="compositionally biased region" description="Basic and acidic residues" evidence="22">
    <location>
        <begin position="478"/>
        <end position="491"/>
    </location>
</feature>
<evidence type="ECO:0000256" key="13">
    <source>
        <dbReference type="ARBA" id="ARBA00022777"/>
    </source>
</evidence>
<keyword evidence="16" id="KW-0112">Calmodulin-binding</keyword>
<feature type="compositionally biased region" description="Basic and acidic residues" evidence="22">
    <location>
        <begin position="38"/>
        <end position="48"/>
    </location>
</feature>
<dbReference type="InterPro" id="IPR007110">
    <property type="entry name" value="Ig-like_dom"/>
</dbReference>
<organism evidence="24 25">
    <name type="scientific">Pleuronectes platessa</name>
    <name type="common">European plaice</name>
    <dbReference type="NCBI Taxonomy" id="8262"/>
    <lineage>
        <taxon>Eukaryota</taxon>
        <taxon>Metazoa</taxon>
        <taxon>Chordata</taxon>
        <taxon>Craniata</taxon>
        <taxon>Vertebrata</taxon>
        <taxon>Euteleostomi</taxon>
        <taxon>Actinopterygii</taxon>
        <taxon>Neopterygii</taxon>
        <taxon>Teleostei</taxon>
        <taxon>Neoteleostei</taxon>
        <taxon>Acanthomorphata</taxon>
        <taxon>Carangaria</taxon>
        <taxon>Pleuronectiformes</taxon>
        <taxon>Pleuronectoidei</taxon>
        <taxon>Pleuronectidae</taxon>
        <taxon>Pleuronectes</taxon>
    </lineage>
</organism>
<comment type="similarity">
    <text evidence="4">Belongs to the protein kinase superfamily. CAMK Ser/Thr protein kinase family.</text>
</comment>
<dbReference type="Gene3D" id="2.60.40.10">
    <property type="entry name" value="Immunoglobulins"/>
    <property type="match status" value="12"/>
</dbReference>
<comment type="catalytic activity">
    <reaction evidence="20">
        <text>L-threonyl-[protein] + ATP = O-phospho-L-threonyl-[protein] + ADP + H(+)</text>
        <dbReference type="Rhea" id="RHEA:46608"/>
        <dbReference type="Rhea" id="RHEA-COMP:11060"/>
        <dbReference type="Rhea" id="RHEA-COMP:11605"/>
        <dbReference type="ChEBI" id="CHEBI:15378"/>
        <dbReference type="ChEBI" id="CHEBI:30013"/>
        <dbReference type="ChEBI" id="CHEBI:30616"/>
        <dbReference type="ChEBI" id="CHEBI:61977"/>
        <dbReference type="ChEBI" id="CHEBI:456216"/>
        <dbReference type="EC" id="2.7.11.1"/>
    </reaction>
</comment>
<keyword evidence="9" id="KW-0808">Transferase</keyword>
<comment type="caution">
    <text evidence="24">The sequence shown here is derived from an EMBL/GenBank/DDBJ whole genome shotgun (WGS) entry which is preliminary data.</text>
</comment>
<protein>
    <recommendedName>
        <fullName evidence="5">non-specific serine/threonine protein kinase</fullName>
        <ecNumber evidence="5">2.7.11.1</ecNumber>
    </recommendedName>
</protein>
<name>A0A9N7TLV9_PLEPL</name>
<dbReference type="SUPFAM" id="SSF48726">
    <property type="entry name" value="Immunoglobulin"/>
    <property type="match status" value="12"/>
</dbReference>
<feature type="compositionally biased region" description="Basic and acidic residues" evidence="22">
    <location>
        <begin position="1103"/>
        <end position="1120"/>
    </location>
</feature>
<feature type="compositionally biased region" description="Basic and acidic residues" evidence="22">
    <location>
        <begin position="140"/>
        <end position="163"/>
    </location>
</feature>
<keyword evidence="18" id="KW-0539">Nucleus</keyword>
<dbReference type="FunFam" id="2.60.40.10:FF:000214">
    <property type="entry name" value="titin isoform X1"/>
    <property type="match status" value="2"/>
</dbReference>
<dbReference type="InterPro" id="IPR013098">
    <property type="entry name" value="Ig_I-set"/>
</dbReference>
<evidence type="ECO:0000256" key="7">
    <source>
        <dbReference type="ARBA" id="ARBA00022527"/>
    </source>
</evidence>
<evidence type="ECO:0000256" key="16">
    <source>
        <dbReference type="ARBA" id="ARBA00022860"/>
    </source>
</evidence>
<evidence type="ECO:0000256" key="3">
    <source>
        <dbReference type="ARBA" id="ARBA00004496"/>
    </source>
</evidence>
<feature type="compositionally biased region" description="Basic and acidic residues" evidence="22">
    <location>
        <begin position="1061"/>
        <end position="1070"/>
    </location>
</feature>
<evidence type="ECO:0000256" key="6">
    <source>
        <dbReference type="ARBA" id="ARBA00022490"/>
    </source>
</evidence>
<feature type="region of interest" description="Disordered" evidence="22">
    <location>
        <begin position="20"/>
        <end position="226"/>
    </location>
</feature>
<feature type="compositionally biased region" description="Polar residues" evidence="22">
    <location>
        <begin position="441"/>
        <end position="454"/>
    </location>
</feature>
<feature type="domain" description="Ig-like" evidence="23">
    <location>
        <begin position="2146"/>
        <end position="2238"/>
    </location>
</feature>
<dbReference type="PANTHER" id="PTHR35971:SF5">
    <property type="entry name" value="OBSCURIN LIKE CYTOSKELETAL ADAPTOR 1"/>
    <property type="match status" value="1"/>
</dbReference>
<evidence type="ECO:0000256" key="14">
    <source>
        <dbReference type="ARBA" id="ARBA00022840"/>
    </source>
</evidence>
<feature type="compositionally biased region" description="Basic and acidic residues" evidence="22">
    <location>
        <begin position="586"/>
        <end position="605"/>
    </location>
</feature>
<dbReference type="EC" id="2.7.11.1" evidence="5"/>
<keyword evidence="25" id="KW-1185">Reference proteome</keyword>
<keyword evidence="12" id="KW-0547">Nucleotide-binding</keyword>
<keyword evidence="7" id="KW-0723">Serine/threonine-protein kinase</keyword>
<feature type="compositionally biased region" description="Basic and acidic residues" evidence="22">
    <location>
        <begin position="822"/>
        <end position="871"/>
    </location>
</feature>
<gene>
    <name evidence="24" type="ORF">PLEPLA_LOCUS2053</name>
</gene>
<evidence type="ECO:0000256" key="2">
    <source>
        <dbReference type="ARBA" id="ARBA00004123"/>
    </source>
</evidence>
<dbReference type="GO" id="GO:0005516">
    <property type="term" value="F:calmodulin binding"/>
    <property type="evidence" value="ECO:0007669"/>
    <property type="project" value="UniProtKB-KW"/>
</dbReference>
<keyword evidence="17" id="KW-1015">Disulfide bond</keyword>
<feature type="compositionally biased region" description="Basic and acidic residues" evidence="22">
    <location>
        <begin position="376"/>
        <end position="385"/>
    </location>
</feature>
<dbReference type="GO" id="GO:0004674">
    <property type="term" value="F:protein serine/threonine kinase activity"/>
    <property type="evidence" value="ECO:0007669"/>
    <property type="project" value="UniProtKB-KW"/>
</dbReference>
<proteinExistence type="inferred from homology"/>
<dbReference type="GO" id="GO:0005524">
    <property type="term" value="F:ATP binding"/>
    <property type="evidence" value="ECO:0007669"/>
    <property type="project" value="UniProtKB-KW"/>
</dbReference>
<comment type="cofactor">
    <cofactor evidence="1">
        <name>Mg(2+)</name>
        <dbReference type="ChEBI" id="CHEBI:18420"/>
    </cofactor>
</comment>
<accession>A0A9N7TLV9</accession>
<dbReference type="InterPro" id="IPR003598">
    <property type="entry name" value="Ig_sub2"/>
</dbReference>
<dbReference type="FunFam" id="2.60.40.10:FF:000050">
    <property type="entry name" value="Titin isoform B"/>
    <property type="match status" value="4"/>
</dbReference>
<dbReference type="InterPro" id="IPR052385">
    <property type="entry name" value="Obscurin/Obscurin-like_Reg"/>
</dbReference>
<evidence type="ECO:0000256" key="9">
    <source>
        <dbReference type="ARBA" id="ARBA00022679"/>
    </source>
</evidence>
<evidence type="ECO:0000256" key="22">
    <source>
        <dbReference type="SAM" id="MobiDB-lite"/>
    </source>
</evidence>
<evidence type="ECO:0000256" key="17">
    <source>
        <dbReference type="ARBA" id="ARBA00023157"/>
    </source>
</evidence>
<feature type="compositionally biased region" description="Basic and acidic residues" evidence="22">
    <location>
        <begin position="456"/>
        <end position="467"/>
    </location>
</feature>
<feature type="compositionally biased region" description="Polar residues" evidence="22">
    <location>
        <begin position="304"/>
        <end position="327"/>
    </location>
</feature>
<feature type="domain" description="Ig-like" evidence="23">
    <location>
        <begin position="1788"/>
        <end position="1880"/>
    </location>
</feature>
<sequence>MTPVLQPLLKRLEATTLIETKRSKQAQKTGAQQEEAPEEHTEVLREDDSAPVGETIENESDKCRDVIALQTTRETSEGECPTEETVDERKDGSSVRREDSKQEAKVPVVSESKKDEKSSEKVSVKKHEAAETIKPGEITETEKPKPEVEVKQKESVTDVELKKPKVIRSVADTPEAKRKEESKADQKRDGKTPIASKPEEKRVSPQTAARGGVTALLSNEERAGAPKIAKHFTSEFESSAEVVEREEEAQMLHNDRQELVGEGLKEEVLNLKREADEAFDESVAEGSETRGSRLVSKPKGNIVVTGSESKNQKVESTSDFLPESTLSKVIRLRHELVKVSPKEETTEMKPREKVSPESLSEDEAGTEPELPSQIRMRQEPAEDKQNLQSENLQSENLQSQNLQSQNLQSQNLQSQNLQSENLQSQNLQSQKLQSENLQSENLQSENLQEPSVTEPSVREPSVKDRTKLQQNKKSQHQTGREDGSTRTRELEVDAPLCRHTTPPTVENLVETRVVFAEPEKKEKDSSGDEHESHVSVETPPFSLSVSTLLSLLSYHFIKSSREDDDAAATSQRTAESKQLPAVKQPEVAEKKKLEKRISPQEETKAAIKPQAVVKTEEPAKSEKPSVVEKKSPPTDETKGPVQAPGGVKKETVLLKKGKIQLEEETKFEIPTLKKSTRVVKAVEEEQEVIKLKKVPSAPPKEAEVEEKPQKVTRTTVFEVEEMVHEEETVEMSVSTRRRAEERTPRDKADVVKKPEVIKPKEEQTEAPKDAWSRQRPVTKDQKPEDTISLKKTPKTPKEEESTPPTAVLKKAKKLPSDEVEPEIIKLKPFEKPVKAADEPEKDKKERPTRDTEPFQKGERISREVEPKELPRKPVKTPPEVKEPPAKVLTPLDKKKSPEKEPEEVKALTKVKKIPTQEQEIESVKLKPFSRPSKEEAVPEKKPAEEKEKKSLDDLQPRRKTPDEKLKEREPVGRAKKPEIPETPEKKLEKTKELDSVTAEKTASPVPTSVKKPEKVSEEPKPLQLKKGVTPKAKEEKEEVALKPLEQLKKVGLKKTPSPQVEKLKEAAPVERKTSIDRLKKVPKTVSPVESIEAVTLKKVLKKPSPEEEKSAEPARPDKGKFPLVKEVSPGAVQMKKVATQPEEEVFEEEYEAEEETEQEEEEEVWGWELVPRDSGGSEDWEGDTQEGALEVPGMTRREGQPAEEAGRGRGRGLKPKQTPSPGEGRGRGLKPGGKGPSPPEDPFGGFKLKAVPLKFIKKLKDIVLQEAESIGSAAVFECEVSPSTAITSWMKDGSNLRESPKHKFTSDGKDRKLNIIDVQLSDTGEYSCVAKNAGKEITCTAKLIVEELPVKWIKELEEETSALKGQPIYMTCELNKERDVVWKKNNEVLKKKANKIQINIIGMQHAVTIQNSSEQDTGSYSCEVSGQEEVKTTSNVKVIEIIKDWIVKPLRDQHVKPKTAATFKCELYKDTPNWKWLKGEIEISPSDKLEVKQDGKELTLTIKNCQPEDVAEYALEVEGRVYTAKLTLGEREAEILKPLASVEVTEKGDAVFETEISEDDVPGEWKLKGEVLTRSPTYDIFMEGRVRRLTLKSCQLDQAGEVSYQALNAMTSAMLNVKEIEMDFVVPLKDVSVPEKKQAKFECSITKDVSKVMWYRGGDIITPDQKYDIIDDGKKHMLIINCCEFDDEDEYTIEVLSKKSTARLAVEGIRLKLISPIKDQTVKEGKTARFELELSHENIPVTWFKNDVKIHPSRTVVAHVDGKKHVLEIRDVTLDDTCQIKAEAKGVPSMANLTVIEGDAYFTVKLQDYTAMEKDEVVLDCELSKDVNVVWYHDGAEVKASKMVAIKAEDKRRTLVIKRVGDKDKGQYLCDCGTDKTTATLHIEARSIKVVRPMYGVEVFDGETARFEVELSEDDVHGQWKLNGDVLSPSADVEIVEDGAKHTLVLYNCKVPLTGELSFTAANARCSANLKVKEPPVSFLTPLADLHVYEKDEAKFELEISREPKSFRWLKGSQELSNDDKFELVLEGKRHALIVKSAKYEDEGKYMFEAEDKRTSGKLFIKGIRLEFIKPIKDVTVKERETAEFRVELSHEKIPVVWYKNDVRLHPSKVVHMSEDGKGHRLSFKEVTVDDTSMVKVEAMGKTSEAMLTVLEGDLYFTAKLQNYTAVEKDEVVLTCELSKAGGEVRWFKDGTEICPSKNVLLQSDGKRCIIVLKRALKSNMGTYTCDCGTDKTTADLNIEERDIKVVRPLYSVEVTETETAKFETEISEEDLHATWKLKEETLHPSADVEIKEEGTRHILILFNCRKDMAGSLDFSAANAKSSAQLRVKAGRMLMSRPPQCQVAGRCDQLSRAGPVAGLQLAHHED</sequence>
<evidence type="ECO:0000313" key="25">
    <source>
        <dbReference type="Proteomes" id="UP001153269"/>
    </source>
</evidence>
<dbReference type="SMART" id="SM00408">
    <property type="entry name" value="IGc2"/>
    <property type="match status" value="5"/>
</dbReference>
<dbReference type="InterPro" id="IPR036179">
    <property type="entry name" value="Ig-like_dom_sf"/>
</dbReference>
<dbReference type="GO" id="GO:0005634">
    <property type="term" value="C:nucleus"/>
    <property type="evidence" value="ECO:0007669"/>
    <property type="project" value="UniProtKB-SubCell"/>
</dbReference>
<feature type="domain" description="Ig-like" evidence="23">
    <location>
        <begin position="1252"/>
        <end position="1338"/>
    </location>
</feature>
<dbReference type="GO" id="GO:0005737">
    <property type="term" value="C:cytoplasm"/>
    <property type="evidence" value="ECO:0007669"/>
    <property type="project" value="UniProtKB-SubCell"/>
</dbReference>
<feature type="region of interest" description="Disordered" evidence="22">
    <location>
        <begin position="561"/>
        <end position="649"/>
    </location>
</feature>
<evidence type="ECO:0000256" key="19">
    <source>
        <dbReference type="ARBA" id="ARBA00023319"/>
    </source>
</evidence>
<evidence type="ECO:0000256" key="12">
    <source>
        <dbReference type="ARBA" id="ARBA00022741"/>
    </source>
</evidence>
<dbReference type="InterPro" id="IPR003599">
    <property type="entry name" value="Ig_sub"/>
</dbReference>
<evidence type="ECO:0000256" key="21">
    <source>
        <dbReference type="ARBA" id="ARBA00048679"/>
    </source>
</evidence>
<evidence type="ECO:0000256" key="1">
    <source>
        <dbReference type="ARBA" id="ARBA00001946"/>
    </source>
</evidence>
<evidence type="ECO:0000256" key="20">
    <source>
        <dbReference type="ARBA" id="ARBA00047899"/>
    </source>
</evidence>
<dbReference type="EMBL" id="CADEAL010000100">
    <property type="protein sequence ID" value="CAB1414344.1"/>
    <property type="molecule type" value="Genomic_DNA"/>
</dbReference>
<keyword evidence="14" id="KW-0067">ATP-binding</keyword>
<feature type="compositionally biased region" description="Basic and acidic residues" evidence="22">
    <location>
        <begin position="332"/>
        <end position="355"/>
    </location>
</feature>
<feature type="compositionally biased region" description="Basic and acidic residues" evidence="22">
    <location>
        <begin position="87"/>
        <end position="104"/>
    </location>
</feature>
<keyword evidence="10" id="KW-0479">Metal-binding</keyword>
<evidence type="ECO:0000256" key="5">
    <source>
        <dbReference type="ARBA" id="ARBA00012513"/>
    </source>
</evidence>
<dbReference type="Pfam" id="PF07679">
    <property type="entry name" value="I-set"/>
    <property type="match status" value="10"/>
</dbReference>
<evidence type="ECO:0000256" key="8">
    <source>
        <dbReference type="ARBA" id="ARBA00022553"/>
    </source>
</evidence>
<evidence type="ECO:0000256" key="11">
    <source>
        <dbReference type="ARBA" id="ARBA00022737"/>
    </source>
</evidence>
<dbReference type="GO" id="GO:0046872">
    <property type="term" value="F:metal ion binding"/>
    <property type="evidence" value="ECO:0007669"/>
    <property type="project" value="UniProtKB-KW"/>
</dbReference>
<feature type="compositionally biased region" description="Basic and acidic residues" evidence="22">
    <location>
        <begin position="737"/>
        <end position="788"/>
    </location>
</feature>
<dbReference type="SUPFAM" id="SSF141571">
    <property type="entry name" value="Pentapeptide repeat-like"/>
    <property type="match status" value="1"/>
</dbReference>
<feature type="region of interest" description="Disordered" evidence="22">
    <location>
        <begin position="1051"/>
        <end position="1070"/>
    </location>
</feature>
<evidence type="ECO:0000256" key="18">
    <source>
        <dbReference type="ARBA" id="ARBA00023242"/>
    </source>
</evidence>
<feature type="domain" description="Ig-like" evidence="23">
    <location>
        <begin position="1349"/>
        <end position="1434"/>
    </location>
</feature>
<feature type="compositionally biased region" description="Low complexity" evidence="22">
    <location>
        <begin position="386"/>
        <end position="440"/>
    </location>
</feature>
<keyword evidence="8" id="KW-0597">Phosphoprotein</keyword>
<dbReference type="CDD" id="cd00096">
    <property type="entry name" value="Ig"/>
    <property type="match status" value="3"/>
</dbReference>
<feature type="compositionally biased region" description="Basic and acidic residues" evidence="22">
    <location>
        <begin position="891"/>
        <end position="906"/>
    </location>
</feature>
<feature type="region of interest" description="Disordered" evidence="22">
    <location>
        <begin position="722"/>
        <end position="1037"/>
    </location>
</feature>
<evidence type="ECO:0000256" key="4">
    <source>
        <dbReference type="ARBA" id="ARBA00006692"/>
    </source>
</evidence>
<evidence type="ECO:0000259" key="23">
    <source>
        <dbReference type="PROSITE" id="PS50835"/>
    </source>
</evidence>
<evidence type="ECO:0000256" key="15">
    <source>
        <dbReference type="ARBA" id="ARBA00022842"/>
    </source>
</evidence>